<proteinExistence type="predicted"/>
<feature type="transmembrane region" description="Helical" evidence="5">
    <location>
        <begin position="112"/>
        <end position="136"/>
    </location>
</feature>
<dbReference type="GO" id="GO:0006820">
    <property type="term" value="P:monoatomic anion transport"/>
    <property type="evidence" value="ECO:0007669"/>
    <property type="project" value="TreeGrafter"/>
</dbReference>
<evidence type="ECO:0000256" key="3">
    <source>
        <dbReference type="ARBA" id="ARBA00022989"/>
    </source>
</evidence>
<dbReference type="GO" id="GO:0016020">
    <property type="term" value="C:membrane"/>
    <property type="evidence" value="ECO:0007669"/>
    <property type="project" value="UniProtKB-SubCell"/>
</dbReference>
<dbReference type="Proteomes" id="UP000031668">
    <property type="component" value="Unassembled WGS sequence"/>
</dbReference>
<organism evidence="6 7">
    <name type="scientific">Thelohanellus kitauei</name>
    <name type="common">Myxosporean</name>
    <dbReference type="NCBI Taxonomy" id="669202"/>
    <lineage>
        <taxon>Eukaryota</taxon>
        <taxon>Metazoa</taxon>
        <taxon>Cnidaria</taxon>
        <taxon>Myxozoa</taxon>
        <taxon>Myxosporea</taxon>
        <taxon>Bivalvulida</taxon>
        <taxon>Platysporina</taxon>
        <taxon>Myxobolidae</taxon>
        <taxon>Thelohanellus</taxon>
    </lineage>
</organism>
<feature type="transmembrane region" description="Helical" evidence="5">
    <location>
        <begin position="15"/>
        <end position="35"/>
    </location>
</feature>
<dbReference type="EMBL" id="JWZT01002217">
    <property type="protein sequence ID" value="KII70015.1"/>
    <property type="molecule type" value="Genomic_DNA"/>
</dbReference>
<evidence type="ECO:0000256" key="5">
    <source>
        <dbReference type="SAM" id="Phobius"/>
    </source>
</evidence>
<evidence type="ECO:0000256" key="4">
    <source>
        <dbReference type="ARBA" id="ARBA00023136"/>
    </source>
</evidence>
<evidence type="ECO:0008006" key="8">
    <source>
        <dbReference type="Google" id="ProtNLM"/>
    </source>
</evidence>
<gene>
    <name evidence="6" type="ORF">RF11_02324</name>
</gene>
<evidence type="ECO:0000256" key="1">
    <source>
        <dbReference type="ARBA" id="ARBA00004141"/>
    </source>
</evidence>
<dbReference type="Pfam" id="PF07690">
    <property type="entry name" value="MFS_1"/>
    <property type="match status" value="1"/>
</dbReference>
<dbReference type="Gene3D" id="1.20.1250.20">
    <property type="entry name" value="MFS general substrate transporter like domains"/>
    <property type="match status" value="1"/>
</dbReference>
<dbReference type="InterPro" id="IPR050382">
    <property type="entry name" value="MFS_Na/Anion_cotransporter"/>
</dbReference>
<evidence type="ECO:0000256" key="2">
    <source>
        <dbReference type="ARBA" id="ARBA00022692"/>
    </source>
</evidence>
<reference evidence="6 7" key="1">
    <citation type="journal article" date="2014" name="Genome Biol. Evol.">
        <title>The genome of the myxosporean Thelohanellus kitauei shows adaptations to nutrient acquisition within its fish host.</title>
        <authorList>
            <person name="Yang Y."/>
            <person name="Xiong J."/>
            <person name="Zhou Z."/>
            <person name="Huo F."/>
            <person name="Miao W."/>
            <person name="Ran C."/>
            <person name="Liu Y."/>
            <person name="Zhang J."/>
            <person name="Feng J."/>
            <person name="Wang M."/>
            <person name="Wang M."/>
            <person name="Wang L."/>
            <person name="Yao B."/>
        </authorList>
    </citation>
    <scope>NUCLEOTIDE SEQUENCE [LARGE SCALE GENOMIC DNA]</scope>
    <source>
        <strain evidence="6">Wuqing</strain>
    </source>
</reference>
<protein>
    <recommendedName>
        <fullName evidence="8">Sialin</fullName>
    </recommendedName>
</protein>
<keyword evidence="4 5" id="KW-0472">Membrane</keyword>
<name>A0A0C2N0Y3_THEKT</name>
<accession>A0A0C2N0Y3</accession>
<dbReference type="SUPFAM" id="SSF103473">
    <property type="entry name" value="MFS general substrate transporter"/>
    <property type="match status" value="1"/>
</dbReference>
<dbReference type="AlphaFoldDB" id="A0A0C2N0Y3"/>
<comment type="caution">
    <text evidence="6">The sequence shown here is derived from an EMBL/GenBank/DDBJ whole genome shotgun (WGS) entry which is preliminary data.</text>
</comment>
<keyword evidence="7" id="KW-1185">Reference proteome</keyword>
<evidence type="ECO:0000313" key="7">
    <source>
        <dbReference type="Proteomes" id="UP000031668"/>
    </source>
</evidence>
<keyword evidence="2 5" id="KW-0812">Transmembrane</keyword>
<dbReference type="OrthoDB" id="2985014at2759"/>
<keyword evidence="3 5" id="KW-1133">Transmembrane helix</keyword>
<feature type="transmembrane region" description="Helical" evidence="5">
    <location>
        <begin position="80"/>
        <end position="100"/>
    </location>
</feature>
<dbReference type="GO" id="GO:0022857">
    <property type="term" value="F:transmembrane transporter activity"/>
    <property type="evidence" value="ECO:0007669"/>
    <property type="project" value="InterPro"/>
</dbReference>
<dbReference type="InterPro" id="IPR036259">
    <property type="entry name" value="MFS_trans_sf"/>
</dbReference>
<evidence type="ECO:0000313" key="6">
    <source>
        <dbReference type="EMBL" id="KII70015.1"/>
    </source>
</evidence>
<dbReference type="PANTHER" id="PTHR11662:SF399">
    <property type="entry name" value="FI19708P1-RELATED"/>
    <property type="match status" value="1"/>
</dbReference>
<dbReference type="InterPro" id="IPR011701">
    <property type="entry name" value="MFS"/>
</dbReference>
<dbReference type="PANTHER" id="PTHR11662">
    <property type="entry name" value="SOLUTE CARRIER FAMILY 17"/>
    <property type="match status" value="1"/>
</dbReference>
<sequence>MGVKIGKVRYLSCSIVWLTLFTFYAMRSNISIAILSMSKQTSSGNISTFSSCVDNSSKESDVHSQESEFNWTQAQQGKRFLISGHILGSFFIGYFSTHLLGAVMSHIIGPRWVMIISLFGATVFTYLMLILPYIGVNYFIFGRMMIGVFSVSDKYV</sequence>
<comment type="subcellular location">
    <subcellularLocation>
        <location evidence="1">Membrane</location>
        <topology evidence="1">Multi-pass membrane protein</topology>
    </subcellularLocation>
</comment>